<keyword evidence="4" id="KW-0732">Signal</keyword>
<keyword evidence="1" id="KW-1015">Disulfide bond</keyword>
<dbReference type="Proteomes" id="UP000747542">
    <property type="component" value="Unassembled WGS sequence"/>
</dbReference>
<evidence type="ECO:0000256" key="3">
    <source>
        <dbReference type="SAM" id="MobiDB-lite"/>
    </source>
</evidence>
<organism evidence="6 7">
    <name type="scientific">Homarus americanus</name>
    <name type="common">American lobster</name>
    <dbReference type="NCBI Taxonomy" id="6706"/>
    <lineage>
        <taxon>Eukaryota</taxon>
        <taxon>Metazoa</taxon>
        <taxon>Ecdysozoa</taxon>
        <taxon>Arthropoda</taxon>
        <taxon>Crustacea</taxon>
        <taxon>Multicrustacea</taxon>
        <taxon>Malacostraca</taxon>
        <taxon>Eumalacostraca</taxon>
        <taxon>Eucarida</taxon>
        <taxon>Decapoda</taxon>
        <taxon>Pleocyemata</taxon>
        <taxon>Astacidea</taxon>
        <taxon>Nephropoidea</taxon>
        <taxon>Nephropidae</taxon>
        <taxon>Homarus</taxon>
    </lineage>
</organism>
<gene>
    <name evidence="6" type="primary">Cubn-L8</name>
    <name evidence="6" type="ORF">Hamer_G021831</name>
</gene>
<feature type="domain" description="CUB" evidence="5">
    <location>
        <begin position="617"/>
        <end position="718"/>
    </location>
</feature>
<dbReference type="PROSITE" id="PS01180">
    <property type="entry name" value="CUB"/>
    <property type="match status" value="5"/>
</dbReference>
<evidence type="ECO:0000259" key="5">
    <source>
        <dbReference type="PROSITE" id="PS01180"/>
    </source>
</evidence>
<keyword evidence="7" id="KW-1185">Reference proteome</keyword>
<feature type="chain" id="PRO_5035316510" evidence="4">
    <location>
        <begin position="26"/>
        <end position="897"/>
    </location>
</feature>
<evidence type="ECO:0000256" key="1">
    <source>
        <dbReference type="ARBA" id="ARBA00023157"/>
    </source>
</evidence>
<dbReference type="CDD" id="cd00041">
    <property type="entry name" value="CUB"/>
    <property type="match status" value="4"/>
</dbReference>
<dbReference type="AlphaFoldDB" id="A0A8J5JSH8"/>
<feature type="domain" description="CUB" evidence="5">
    <location>
        <begin position="281"/>
        <end position="388"/>
    </location>
</feature>
<dbReference type="SMART" id="SM00042">
    <property type="entry name" value="CUB"/>
    <property type="match status" value="4"/>
</dbReference>
<dbReference type="Pfam" id="PF00431">
    <property type="entry name" value="CUB"/>
    <property type="match status" value="5"/>
</dbReference>
<name>A0A8J5JSH8_HOMAM</name>
<feature type="domain" description="CUB" evidence="5">
    <location>
        <begin position="847"/>
        <end position="897"/>
    </location>
</feature>
<dbReference type="GO" id="GO:0005615">
    <property type="term" value="C:extracellular space"/>
    <property type="evidence" value="ECO:0007669"/>
    <property type="project" value="TreeGrafter"/>
</dbReference>
<evidence type="ECO:0000313" key="7">
    <source>
        <dbReference type="Proteomes" id="UP000747542"/>
    </source>
</evidence>
<dbReference type="PANTHER" id="PTHR24255:SF31">
    <property type="entry name" value="CUBILIN-LIKE PROTEIN"/>
    <property type="match status" value="1"/>
</dbReference>
<feature type="region of interest" description="Disordered" evidence="3">
    <location>
        <begin position="394"/>
        <end position="434"/>
    </location>
</feature>
<evidence type="ECO:0000256" key="2">
    <source>
        <dbReference type="PROSITE-ProRule" id="PRU00059"/>
    </source>
</evidence>
<evidence type="ECO:0000313" key="6">
    <source>
        <dbReference type="EMBL" id="KAG7158379.1"/>
    </source>
</evidence>
<protein>
    <submittedName>
        <fullName evidence="6">Cubilin-like 8</fullName>
    </submittedName>
</protein>
<comment type="caution">
    <text evidence="6">The sequence shown here is derived from an EMBL/GenBank/DDBJ whole genome shotgun (WGS) entry which is preliminary data.</text>
</comment>
<accession>A0A8J5JSH8</accession>
<comment type="caution">
    <text evidence="2">Lacks conserved residue(s) required for the propagation of feature annotation.</text>
</comment>
<proteinExistence type="predicted"/>
<dbReference type="PANTHER" id="PTHR24255">
    <property type="entry name" value="COMPLEMENT COMPONENT 1, S SUBCOMPONENT-RELATED"/>
    <property type="match status" value="1"/>
</dbReference>
<feature type="compositionally biased region" description="Low complexity" evidence="3">
    <location>
        <begin position="474"/>
        <end position="492"/>
    </location>
</feature>
<feature type="compositionally biased region" description="Low complexity" evidence="3">
    <location>
        <begin position="413"/>
        <end position="424"/>
    </location>
</feature>
<dbReference type="EMBL" id="JAHLQT010035368">
    <property type="protein sequence ID" value="KAG7158379.1"/>
    <property type="molecule type" value="Genomic_DNA"/>
</dbReference>
<feature type="region of interest" description="Disordered" evidence="3">
    <location>
        <begin position="533"/>
        <end position="566"/>
    </location>
</feature>
<evidence type="ECO:0000256" key="4">
    <source>
        <dbReference type="SAM" id="SignalP"/>
    </source>
</evidence>
<feature type="signal peptide" evidence="4">
    <location>
        <begin position="1"/>
        <end position="25"/>
    </location>
</feature>
<feature type="region of interest" description="Disordered" evidence="3">
    <location>
        <begin position="455"/>
        <end position="505"/>
    </location>
</feature>
<dbReference type="SUPFAM" id="SSF49854">
    <property type="entry name" value="Spermadhesin, CUB domain"/>
    <property type="match status" value="5"/>
</dbReference>
<dbReference type="Gene3D" id="2.60.120.290">
    <property type="entry name" value="Spermadhesin, CUB domain"/>
    <property type="match status" value="5"/>
</dbReference>
<feature type="domain" description="CUB" evidence="5">
    <location>
        <begin position="131"/>
        <end position="262"/>
    </location>
</feature>
<dbReference type="GO" id="GO:0004252">
    <property type="term" value="F:serine-type endopeptidase activity"/>
    <property type="evidence" value="ECO:0007669"/>
    <property type="project" value="TreeGrafter"/>
</dbReference>
<sequence>MYPLTRGVLLVSVTLSLAGSGRTEGTRTADHEDNWLWVPPRAHIQPLPVTLSKKMARTTTDDDNDVTTAPGVGGSSTVAVRKIVEDEESLCDDEGEKQSDERTLTLKQMALDKGLSIQGRSSNTEEPVPQCDQFIIALDFYIHSPNYPANYAANTTCKYQIYRRHPDYCGVVFTVLRLDLATRLGPHNDTNEILKEVGGAVGVEGRRECPGDTLVINGVTHCGRYQRGKTATFVFPSSLMTVEFQSGASHGASGFLLQGQQVKTCRRPRTLGAALVSSVPCDRRVEGESFKLRSPEYPRQYEHNLECRYTVVRGGDQFCGVKLQVEDFRLEDGSCMFDYLEVQSQRFCGSLLPGFTRYYEFEGEELIIRFRTDESTKKKGFSLVGELVACGEPLPVQSPLNQSPPGRVEDDQSPPSSGPSTQSPVILTPPSVTPSLNNLSEIDISYILSVIGRRPLPTDDNGASGRGVPEESFTELGPGLTTEEELGPGLTTEGEELDPGLTTEEEFHPGLTTEEEFHPGFTTEEELDLGLTTEEETSDSELVTGGEVDPGLVTEGDDEDTNSDQNIPGNPDFNPFTGTGLQPTLPTFPNGFPTTVNFPATSSFPTTIFPTVRTSDCDLVLSASNFVISSPNYPTDYPNNKDCSYILQVTFVDLDLPTRDTNTGECTGDYLDVDGTRFCGSFKGSLLTFNFTDNTLSLAFHSDGSTSGRGFRIQGKQVTEGCGGVLPVECNATTQMTQFTLISPGYPSTYPASVDCVTTVSRATPDVTNVVLEMVAFETSSTPGCTGDYLEVGGQRLCGQLTGQTRNFMFSSNSLTITFHSDSTTSSGDRGYQVRVTQRTSINPGGCGGFVTTSTASLQSPGYPSQYQPNLDCRYIVTKVSRDVCQLHVKVRRDGEA</sequence>
<dbReference type="InterPro" id="IPR000859">
    <property type="entry name" value="CUB_dom"/>
</dbReference>
<reference evidence="6" key="1">
    <citation type="journal article" date="2021" name="Sci. Adv.">
        <title>The American lobster genome reveals insights on longevity, neural, and immune adaptations.</title>
        <authorList>
            <person name="Polinski J.M."/>
            <person name="Zimin A.V."/>
            <person name="Clark K.F."/>
            <person name="Kohn A.B."/>
            <person name="Sadowski N."/>
            <person name="Timp W."/>
            <person name="Ptitsyn A."/>
            <person name="Khanna P."/>
            <person name="Romanova D.Y."/>
            <person name="Williams P."/>
            <person name="Greenwood S.J."/>
            <person name="Moroz L.L."/>
            <person name="Walt D.R."/>
            <person name="Bodnar A.G."/>
        </authorList>
    </citation>
    <scope>NUCLEOTIDE SEQUENCE</scope>
    <source>
        <strain evidence="6">GMGI-L3</strain>
    </source>
</reference>
<dbReference type="InterPro" id="IPR035914">
    <property type="entry name" value="Sperma_CUB_dom_sf"/>
</dbReference>
<feature type="domain" description="CUB" evidence="5">
    <location>
        <begin position="722"/>
        <end position="839"/>
    </location>
</feature>